<gene>
    <name evidence="1" type="ORF">CLIB1444_19S01068</name>
</gene>
<keyword evidence="2" id="KW-1185">Reference proteome</keyword>
<sequence>MGFDIKSRTNTYGLTGRSLRVAITATAVTAFSFFGYDQGLMSGLITGPQFNHAFPATDGIKVNQGGVTAAFEIGCLFGAMFVLFKGDDFGRRPLIIAGSIIITIGAIISTLSFKDNWALGQFVVGRVITGLGNGLNTATVPVWQSEMSRAENRGRLVCLEGAVVAVGTFIAYWIDFGFSYINNSAQWRFPVGFQCVFSVILFFAIIQLPESPRWLIAHGRNEEARLILGKLNNLEPDSDIIVSEQTVISDAIKNFDKEQAGFMALFTGGKTQHFQRMLLGVAGQFWQQFGGCNAAIYYSTVLFEESIGLDRRLALVLGGVFATVYALSTIPSFFLIDTLGRRKLFFIGSIGQGVAFLIAFACLVNQNESNSIGAAVALFIFIIFFAFTMLPLPWIYPPEINPLKTRTVASSVSTCTNWICNFAVVMFTPVFIEASGWGCYLYFSIMNFLFVPVIFFFYPETAGRQLEEIDIIFAKAHVENRQPWRVAATLPKLSNDEIEQHGRDLGLYKNFDDEEKSYETDSNMSKPNVQERDVSV</sequence>
<protein>
    <submittedName>
        <fullName evidence="1">Sugar transporter Stl1p</fullName>
    </submittedName>
</protein>
<keyword evidence="1" id="KW-0813">Transport</keyword>
<dbReference type="EMBL" id="CALSDN010000019">
    <property type="protein sequence ID" value="CAH6723750.1"/>
    <property type="molecule type" value="Genomic_DNA"/>
</dbReference>
<organism evidence="1 2">
    <name type="scientific">[Candida] jaroonii</name>
    <dbReference type="NCBI Taxonomy" id="467808"/>
    <lineage>
        <taxon>Eukaryota</taxon>
        <taxon>Fungi</taxon>
        <taxon>Dikarya</taxon>
        <taxon>Ascomycota</taxon>
        <taxon>Saccharomycotina</taxon>
        <taxon>Pichiomycetes</taxon>
        <taxon>Debaryomycetaceae</taxon>
        <taxon>Yamadazyma</taxon>
    </lineage>
</organism>
<evidence type="ECO:0000313" key="2">
    <source>
        <dbReference type="Proteomes" id="UP001152531"/>
    </source>
</evidence>
<comment type="caution">
    <text evidence="1">The sequence shown here is derived from an EMBL/GenBank/DDBJ whole genome shotgun (WGS) entry which is preliminary data.</text>
</comment>
<evidence type="ECO:0000313" key="1">
    <source>
        <dbReference type="EMBL" id="CAH6723750.1"/>
    </source>
</evidence>
<name>A0ACA9YG92_9ASCO</name>
<keyword evidence="1" id="KW-0762">Sugar transport</keyword>
<reference evidence="1" key="1">
    <citation type="submission" date="2022-06" db="EMBL/GenBank/DDBJ databases">
        <authorList>
            <person name="Legras J.-L."/>
            <person name="Devillers H."/>
            <person name="Grondin C."/>
        </authorList>
    </citation>
    <scope>NUCLEOTIDE SEQUENCE</scope>
    <source>
        <strain evidence="1">CLIB 1444</strain>
    </source>
</reference>
<accession>A0ACA9YG92</accession>
<dbReference type="Proteomes" id="UP001152531">
    <property type="component" value="Unassembled WGS sequence"/>
</dbReference>
<proteinExistence type="predicted"/>